<evidence type="ECO:0000256" key="3">
    <source>
        <dbReference type="ARBA" id="ARBA00022832"/>
    </source>
</evidence>
<dbReference type="CDD" id="cd12119">
    <property type="entry name" value="ttLC_FACS_AlkK_like"/>
    <property type="match status" value="1"/>
</dbReference>
<evidence type="ECO:0000313" key="10">
    <source>
        <dbReference type="EMBL" id="MBB3020230.1"/>
    </source>
</evidence>
<dbReference type="PANTHER" id="PTHR43859">
    <property type="entry name" value="ACYL-ACTIVATING ENZYME"/>
    <property type="match status" value="1"/>
</dbReference>
<keyword evidence="3" id="KW-0276">Fatty acid metabolism</keyword>
<dbReference type="InterPro" id="IPR042099">
    <property type="entry name" value="ANL_N_sf"/>
</dbReference>
<dbReference type="InterPro" id="IPR025110">
    <property type="entry name" value="AMP-bd_C"/>
</dbReference>
<dbReference type="EMBL" id="JACHWB010000004">
    <property type="protein sequence ID" value="MBB3020230.1"/>
    <property type="molecule type" value="Genomic_DNA"/>
</dbReference>
<reference evidence="10 11" key="1">
    <citation type="submission" date="2020-08" db="EMBL/GenBank/DDBJ databases">
        <title>The Agave Microbiome: Exploring the role of microbial communities in plant adaptations to desert environments.</title>
        <authorList>
            <person name="Partida-Martinez L.P."/>
        </authorList>
    </citation>
    <scope>NUCLEOTIDE SEQUENCE [LARGE SCALE GENOMIC DNA]</scope>
    <source>
        <strain evidence="10 11">AT3.9</strain>
    </source>
</reference>
<dbReference type="InterPro" id="IPR020845">
    <property type="entry name" value="AMP-binding_CS"/>
</dbReference>
<dbReference type="FunFam" id="3.30.300.30:FF:000008">
    <property type="entry name" value="2,3-dihydroxybenzoate-AMP ligase"/>
    <property type="match status" value="1"/>
</dbReference>
<keyword evidence="2 10" id="KW-0436">Ligase</keyword>
<comment type="caution">
    <text evidence="10">The sequence shown here is derived from an EMBL/GenBank/DDBJ whole genome shotgun (WGS) entry which is preliminary data.</text>
</comment>
<dbReference type="Gene3D" id="3.40.50.12780">
    <property type="entry name" value="N-terminal domain of ligase-like"/>
    <property type="match status" value="1"/>
</dbReference>
<dbReference type="PROSITE" id="PS00455">
    <property type="entry name" value="AMP_BINDING"/>
    <property type="match status" value="1"/>
</dbReference>
<dbReference type="NCBIfam" id="NF004837">
    <property type="entry name" value="PRK06187.1"/>
    <property type="match status" value="1"/>
</dbReference>
<comment type="catalytic activity">
    <reaction evidence="5">
        <text>3-(methylsulfanyl)propanoate + ATP + CoA = 3-(methylsulfanyl)propanoyl-CoA + AMP + diphosphate</text>
        <dbReference type="Rhea" id="RHEA:43052"/>
        <dbReference type="ChEBI" id="CHEBI:30616"/>
        <dbReference type="ChEBI" id="CHEBI:33019"/>
        <dbReference type="ChEBI" id="CHEBI:49016"/>
        <dbReference type="ChEBI" id="CHEBI:57287"/>
        <dbReference type="ChEBI" id="CHEBI:82815"/>
        <dbReference type="ChEBI" id="CHEBI:456215"/>
        <dbReference type="EC" id="6.2.1.44"/>
    </reaction>
    <physiologicalReaction direction="left-to-right" evidence="5">
        <dbReference type="Rhea" id="RHEA:43053"/>
    </physiologicalReaction>
</comment>
<dbReference type="InterPro" id="IPR000873">
    <property type="entry name" value="AMP-dep_synth/lig_dom"/>
</dbReference>
<gene>
    <name evidence="10" type="ORF">FHR70_003311</name>
</gene>
<evidence type="ECO:0000256" key="1">
    <source>
        <dbReference type="ARBA" id="ARBA00006432"/>
    </source>
</evidence>
<evidence type="ECO:0000256" key="7">
    <source>
        <dbReference type="ARBA" id="ARBA00067668"/>
    </source>
</evidence>
<protein>
    <recommendedName>
        <fullName evidence="7">3-methylmercaptopropionyl-CoA ligase</fullName>
        <ecNumber evidence="6">6.2.1.44</ecNumber>
    </recommendedName>
</protein>
<proteinExistence type="inferred from homology"/>
<feature type="domain" description="AMP-dependent synthetase/ligase" evidence="8">
    <location>
        <begin position="27"/>
        <end position="402"/>
    </location>
</feature>
<dbReference type="Pfam" id="PF13193">
    <property type="entry name" value="AMP-binding_C"/>
    <property type="match status" value="1"/>
</dbReference>
<sequence>MLKGMMMDRQLSIPAIIDLAAEVHANTEIVSVATEGGIHRTTYKDIHRRIAQLAHGLRALGVKPGDRVATLAWNGYRHFELYYAISGIGAVCHTINPRLFPEQLVYIINHAQDTALFFDITFAPLVAALRPKLPQNITYVAMTGRETMPAQDGLDGLQCYEDLLTGQPDTITWPDLDENTAAALSYTSGTTGEPKGVLYSHRSQVIHAMTSVIGASRYFGMGKKILPVVPLFHVNAWALPYSAPLSGTALIFPGAKLDGASLFNLMEAEKVDSSWGVPTVWLGLLHEMKQRGRKPEGLDYVIIGGSAAPQPMIEAFERDYGISVCHGWGMTEMSPIGTFGMLSPEMEELPFDEKIALKVRQGRRLFMVDMKIVDENGKELPKDGMAFGELCVRGPSIASGYYNNEAATAQALDAEGWFKTGDVAKITPDGFLQIVDRTKDLVKSGGEWISSIDLENAALGAPGVANCAVLAMPHPRWGERPLLVVVPKSDAKPAKEDILAYLATKVATWQVPDDVLFVESIPLTATGKISKLELRKLLKDYVLPTAA</sequence>
<feature type="domain" description="AMP-binding enzyme C-terminal" evidence="9">
    <location>
        <begin position="454"/>
        <end position="528"/>
    </location>
</feature>
<dbReference type="GO" id="GO:0016874">
    <property type="term" value="F:ligase activity"/>
    <property type="evidence" value="ECO:0007669"/>
    <property type="project" value="UniProtKB-KW"/>
</dbReference>
<dbReference type="SUPFAM" id="SSF56801">
    <property type="entry name" value="Acetyl-CoA synthetase-like"/>
    <property type="match status" value="1"/>
</dbReference>
<dbReference type="Pfam" id="PF00501">
    <property type="entry name" value="AMP-binding"/>
    <property type="match status" value="1"/>
</dbReference>
<evidence type="ECO:0000256" key="6">
    <source>
        <dbReference type="ARBA" id="ARBA00066616"/>
    </source>
</evidence>
<keyword evidence="11" id="KW-1185">Reference proteome</keyword>
<name>A0A7W4VN31_9HYPH</name>
<comment type="similarity">
    <text evidence="1">Belongs to the ATP-dependent AMP-binding enzyme family.</text>
</comment>
<dbReference type="EC" id="6.2.1.44" evidence="6"/>
<keyword evidence="4" id="KW-0443">Lipid metabolism</keyword>
<dbReference type="AlphaFoldDB" id="A0A7W4VN31"/>
<organism evidence="10 11">
    <name type="scientific">Microvirga lupini</name>
    <dbReference type="NCBI Taxonomy" id="420324"/>
    <lineage>
        <taxon>Bacteria</taxon>
        <taxon>Pseudomonadati</taxon>
        <taxon>Pseudomonadota</taxon>
        <taxon>Alphaproteobacteria</taxon>
        <taxon>Hyphomicrobiales</taxon>
        <taxon>Methylobacteriaceae</taxon>
        <taxon>Microvirga</taxon>
    </lineage>
</organism>
<evidence type="ECO:0000259" key="8">
    <source>
        <dbReference type="Pfam" id="PF00501"/>
    </source>
</evidence>
<evidence type="ECO:0000313" key="11">
    <source>
        <dbReference type="Proteomes" id="UP000532010"/>
    </source>
</evidence>
<evidence type="ECO:0000256" key="2">
    <source>
        <dbReference type="ARBA" id="ARBA00022598"/>
    </source>
</evidence>
<dbReference type="Proteomes" id="UP000532010">
    <property type="component" value="Unassembled WGS sequence"/>
</dbReference>
<dbReference type="GO" id="GO:0006631">
    <property type="term" value="P:fatty acid metabolic process"/>
    <property type="evidence" value="ECO:0007669"/>
    <property type="project" value="UniProtKB-KW"/>
</dbReference>
<evidence type="ECO:0000256" key="5">
    <source>
        <dbReference type="ARBA" id="ARBA00051915"/>
    </source>
</evidence>
<dbReference type="Gene3D" id="3.30.300.30">
    <property type="match status" value="1"/>
</dbReference>
<evidence type="ECO:0000256" key="4">
    <source>
        <dbReference type="ARBA" id="ARBA00023098"/>
    </source>
</evidence>
<dbReference type="PANTHER" id="PTHR43859:SF4">
    <property type="entry name" value="BUTANOATE--COA LIGASE AAE1-RELATED"/>
    <property type="match status" value="1"/>
</dbReference>
<accession>A0A7W4VN31</accession>
<dbReference type="InterPro" id="IPR045851">
    <property type="entry name" value="AMP-bd_C_sf"/>
</dbReference>
<evidence type="ECO:0000259" key="9">
    <source>
        <dbReference type="Pfam" id="PF13193"/>
    </source>
</evidence>